<dbReference type="InterPro" id="IPR053219">
    <property type="entry name" value="GPCR_Dmsr-1"/>
</dbReference>
<dbReference type="GO" id="GO:0005886">
    <property type="term" value="C:plasma membrane"/>
    <property type="evidence" value="ECO:0000318"/>
    <property type="project" value="GO_Central"/>
</dbReference>
<dbReference type="OrthoDB" id="10011262at2759"/>
<proteinExistence type="predicted"/>
<feature type="region of interest" description="Disordered" evidence="5">
    <location>
        <begin position="318"/>
        <end position="350"/>
    </location>
</feature>
<evidence type="ECO:0000259" key="7">
    <source>
        <dbReference type="PROSITE" id="PS50262"/>
    </source>
</evidence>
<dbReference type="GeneID" id="20213187"/>
<protein>
    <recommendedName>
        <fullName evidence="7">G-protein coupled receptors family 1 profile domain-containing protein</fullName>
    </recommendedName>
</protein>
<feature type="transmembrane region" description="Helical" evidence="6">
    <location>
        <begin position="29"/>
        <end position="50"/>
    </location>
</feature>
<dbReference type="CDD" id="cd14978">
    <property type="entry name" value="7tmA_FMRFamide_R-like"/>
    <property type="match status" value="1"/>
</dbReference>
<dbReference type="PROSITE" id="PS50262">
    <property type="entry name" value="G_PROTEIN_RECEP_F1_2"/>
    <property type="match status" value="1"/>
</dbReference>
<dbReference type="HOGENOM" id="CLU_484201_0_0_1"/>
<dbReference type="Proteomes" id="UP000015101">
    <property type="component" value="Unassembled WGS sequence"/>
</dbReference>
<dbReference type="InterPro" id="IPR019427">
    <property type="entry name" value="7TM_GPCR_serpentine_rcpt_Srw"/>
</dbReference>
<organism evidence="9 10">
    <name type="scientific">Helobdella robusta</name>
    <name type="common">Californian leech</name>
    <dbReference type="NCBI Taxonomy" id="6412"/>
    <lineage>
        <taxon>Eukaryota</taxon>
        <taxon>Metazoa</taxon>
        <taxon>Spiralia</taxon>
        <taxon>Lophotrochozoa</taxon>
        <taxon>Annelida</taxon>
        <taxon>Clitellata</taxon>
        <taxon>Hirudinea</taxon>
        <taxon>Rhynchobdellida</taxon>
        <taxon>Glossiphoniidae</taxon>
        <taxon>Helobdella</taxon>
    </lineage>
</organism>
<dbReference type="STRING" id="6412.T1FWJ2"/>
<dbReference type="RefSeq" id="XP_009010744.1">
    <property type="nucleotide sequence ID" value="XM_009012496.1"/>
</dbReference>
<keyword evidence="10" id="KW-1185">Reference proteome</keyword>
<dbReference type="Pfam" id="PF10324">
    <property type="entry name" value="7TM_GPCR_Srw"/>
    <property type="match status" value="3"/>
</dbReference>
<comment type="subcellular location">
    <subcellularLocation>
        <location evidence="1">Membrane</location>
    </subcellularLocation>
</comment>
<dbReference type="InterPro" id="IPR000276">
    <property type="entry name" value="GPCR_Rhodpsn"/>
</dbReference>
<reference evidence="9" key="3">
    <citation type="submission" date="2015-06" db="UniProtKB">
        <authorList>
            <consortium name="EnsemblMetazoa"/>
        </authorList>
    </citation>
    <scope>IDENTIFICATION</scope>
</reference>
<sequence>MVCSFGITANILNIIVLTRKNMKSATNSILTGLAVFDELTMLAYFPFALLQNDCSNDLVNSSSSGSGFSSLSSSEIWCVDIATEYTTMSTLNFWSQSLLFKLIPCCLLTILSICLIKTMREADEKRIRLLGRREGSNMAEKNKISLLGKSGRSNMAGENRSSSSIGGGNSKMAAIVSEGSNMAGKNKMAIGFEVVENFNTAGGGCMMVGRSGSGMVESLKDEEANSKKNMSTNNTATKRNTNRTTKMLVAVVVLFLITEFPQGVLMLFSGFSETFKDEVYLPLGDFIDIIALINNAINFILYCTMSKQFRDTFMSATSSQAPSRMEKGQKSNLTQKRVGSSSSRVEEPSLTLNSDNALKPVKIVPKVYDPKRAVTLDYRADKKDHCCEFYIHNTEPTVIKYEISRDLEECLHCRPTKGIIKSSEIAVIVAALRSKWIQKQDWSVFDTNGYLGKMIVNLKIPISSPDLEIFQNGMTRVKVEKHNLIILLSQKSVDVLTKIEEPSAESYNKQKALEYVKQLQLKEKATKALTYLRLSILIEYPKWVAAAVVGFLALYFDLCFDKN</sequence>
<dbReference type="GO" id="GO:0008528">
    <property type="term" value="F:G protein-coupled peptide receptor activity"/>
    <property type="evidence" value="ECO:0000318"/>
    <property type="project" value="GO_Central"/>
</dbReference>
<reference evidence="10" key="1">
    <citation type="submission" date="2012-12" db="EMBL/GenBank/DDBJ databases">
        <authorList>
            <person name="Hellsten U."/>
            <person name="Grimwood J."/>
            <person name="Chapman J.A."/>
            <person name="Shapiro H."/>
            <person name="Aerts A."/>
            <person name="Otillar R.P."/>
            <person name="Terry A.Y."/>
            <person name="Boore J.L."/>
            <person name="Simakov O."/>
            <person name="Marletaz F."/>
            <person name="Cho S.-J."/>
            <person name="Edsinger-Gonzales E."/>
            <person name="Havlak P."/>
            <person name="Kuo D.-H."/>
            <person name="Larsson T."/>
            <person name="Lv J."/>
            <person name="Arendt D."/>
            <person name="Savage R."/>
            <person name="Osoegawa K."/>
            <person name="de Jong P."/>
            <person name="Lindberg D.R."/>
            <person name="Seaver E.C."/>
            <person name="Weisblat D.A."/>
            <person name="Putnam N.H."/>
            <person name="Grigoriev I.V."/>
            <person name="Rokhsar D.S."/>
        </authorList>
    </citation>
    <scope>NUCLEOTIDE SEQUENCE</scope>
</reference>
<dbReference type="KEGG" id="hro:HELRODRAFT_194885"/>
<feature type="transmembrane region" description="Helical" evidence="6">
    <location>
        <begin position="247"/>
        <end position="268"/>
    </location>
</feature>
<dbReference type="SUPFAM" id="SSF81321">
    <property type="entry name" value="Family A G protein-coupled receptor-like"/>
    <property type="match status" value="1"/>
</dbReference>
<feature type="transmembrane region" description="Helical" evidence="6">
    <location>
        <begin position="531"/>
        <end position="556"/>
    </location>
</feature>
<dbReference type="PRINTS" id="PR00237">
    <property type="entry name" value="GPCRRHODOPSN"/>
</dbReference>
<dbReference type="PANTHER" id="PTHR46273:SF4">
    <property type="entry name" value="AT19640P"/>
    <property type="match status" value="1"/>
</dbReference>
<evidence type="ECO:0000256" key="2">
    <source>
        <dbReference type="ARBA" id="ARBA00022692"/>
    </source>
</evidence>
<dbReference type="eggNOG" id="ENOG502RFAV">
    <property type="taxonomic scope" value="Eukaryota"/>
</dbReference>
<evidence type="ECO:0000256" key="3">
    <source>
        <dbReference type="ARBA" id="ARBA00022989"/>
    </source>
</evidence>
<dbReference type="InParanoid" id="T1FWJ2"/>
<keyword evidence="3 6" id="KW-1133">Transmembrane helix</keyword>
<dbReference type="EnsemblMetazoa" id="HelroT194885">
    <property type="protein sequence ID" value="HelroP194885"/>
    <property type="gene ID" value="HelroG194885"/>
</dbReference>
<evidence type="ECO:0000313" key="8">
    <source>
        <dbReference type="EMBL" id="ESO11149.1"/>
    </source>
</evidence>
<dbReference type="EMBL" id="KB095851">
    <property type="protein sequence ID" value="ESO11149.1"/>
    <property type="molecule type" value="Genomic_DNA"/>
</dbReference>
<dbReference type="Gene3D" id="1.20.1070.10">
    <property type="entry name" value="Rhodopsin 7-helix transmembrane proteins"/>
    <property type="match status" value="2"/>
</dbReference>
<keyword evidence="4 6" id="KW-0472">Membrane</keyword>
<evidence type="ECO:0000256" key="1">
    <source>
        <dbReference type="ARBA" id="ARBA00004370"/>
    </source>
</evidence>
<dbReference type="EMBL" id="AMQM01008795">
    <property type="status" value="NOT_ANNOTATED_CDS"/>
    <property type="molecule type" value="Genomic_DNA"/>
</dbReference>
<feature type="transmembrane region" description="Helical" evidence="6">
    <location>
        <begin position="280"/>
        <end position="304"/>
    </location>
</feature>
<dbReference type="PANTHER" id="PTHR46273">
    <property type="entry name" value="MYOSUPPRESSIN RECEPTOR 1, ISOFORM B-RELATED"/>
    <property type="match status" value="1"/>
</dbReference>
<feature type="compositionally biased region" description="Polar residues" evidence="5">
    <location>
        <begin position="330"/>
        <end position="343"/>
    </location>
</feature>
<evidence type="ECO:0000313" key="10">
    <source>
        <dbReference type="Proteomes" id="UP000015101"/>
    </source>
</evidence>
<name>T1FWJ2_HELRO</name>
<gene>
    <name evidence="9" type="primary">20213187</name>
    <name evidence="8" type="ORF">HELRODRAFT_194885</name>
</gene>
<dbReference type="EMBL" id="AMQM01008796">
    <property type="status" value="NOT_ANNOTATED_CDS"/>
    <property type="molecule type" value="Genomic_DNA"/>
</dbReference>
<reference evidence="8 10" key="2">
    <citation type="journal article" date="2013" name="Nature">
        <title>Insights into bilaterian evolution from three spiralian genomes.</title>
        <authorList>
            <person name="Simakov O."/>
            <person name="Marletaz F."/>
            <person name="Cho S.J."/>
            <person name="Edsinger-Gonzales E."/>
            <person name="Havlak P."/>
            <person name="Hellsten U."/>
            <person name="Kuo D.H."/>
            <person name="Larsson T."/>
            <person name="Lv J."/>
            <person name="Arendt D."/>
            <person name="Savage R."/>
            <person name="Osoegawa K."/>
            <person name="de Jong P."/>
            <person name="Grimwood J."/>
            <person name="Chapman J.A."/>
            <person name="Shapiro H."/>
            <person name="Aerts A."/>
            <person name="Otillar R.P."/>
            <person name="Terry A.Y."/>
            <person name="Boore J.L."/>
            <person name="Grigoriev I.V."/>
            <person name="Lindberg D.R."/>
            <person name="Seaver E.C."/>
            <person name="Weisblat D.A."/>
            <person name="Putnam N.H."/>
            <person name="Rokhsar D.S."/>
        </authorList>
    </citation>
    <scope>NUCLEOTIDE SEQUENCE</scope>
</reference>
<dbReference type="InterPro" id="IPR017452">
    <property type="entry name" value="GPCR_Rhodpsn_7TM"/>
</dbReference>
<keyword evidence="2 6" id="KW-0812">Transmembrane</keyword>
<feature type="domain" description="G-protein coupled receptors family 1 profile" evidence="7">
    <location>
        <begin position="78"/>
        <end position="302"/>
    </location>
</feature>
<accession>T1FWJ2</accession>
<dbReference type="GO" id="GO:0007186">
    <property type="term" value="P:G protein-coupled receptor signaling pathway"/>
    <property type="evidence" value="ECO:0000318"/>
    <property type="project" value="GO_Central"/>
</dbReference>
<evidence type="ECO:0000256" key="6">
    <source>
        <dbReference type="SAM" id="Phobius"/>
    </source>
</evidence>
<evidence type="ECO:0000313" key="9">
    <source>
        <dbReference type="EnsemblMetazoa" id="HelroP194885"/>
    </source>
</evidence>
<feature type="transmembrane region" description="Helical" evidence="6">
    <location>
        <begin position="98"/>
        <end position="116"/>
    </location>
</feature>
<dbReference type="AlphaFoldDB" id="T1FWJ2"/>
<dbReference type="CTD" id="20213187"/>
<evidence type="ECO:0000256" key="5">
    <source>
        <dbReference type="SAM" id="MobiDB-lite"/>
    </source>
</evidence>
<evidence type="ECO:0000256" key="4">
    <source>
        <dbReference type="ARBA" id="ARBA00023136"/>
    </source>
</evidence>